<dbReference type="InterPro" id="IPR053241">
    <property type="entry name" value="NADPH_pterin_aldehyde_rdct"/>
</dbReference>
<dbReference type="PANTHER" id="PTHR45267:SF2">
    <property type="entry name" value="NADPH-DEPENDENT PTERIN ALDEHYDE REDUCTASE"/>
    <property type="match status" value="1"/>
</dbReference>
<comment type="similarity">
    <text evidence="1">Belongs to the short-chain dehydrogenases/reductases (SDR) family.</text>
</comment>
<organism evidence="2 3">
    <name type="scientific">Thermogemmata fonticola</name>
    <dbReference type="NCBI Taxonomy" id="2755323"/>
    <lineage>
        <taxon>Bacteria</taxon>
        <taxon>Pseudomonadati</taxon>
        <taxon>Planctomycetota</taxon>
        <taxon>Planctomycetia</taxon>
        <taxon>Gemmatales</taxon>
        <taxon>Gemmataceae</taxon>
        <taxon>Thermogemmata</taxon>
    </lineage>
</organism>
<dbReference type="Gene3D" id="3.40.50.720">
    <property type="entry name" value="NAD(P)-binding Rossmann-like Domain"/>
    <property type="match status" value="1"/>
</dbReference>
<evidence type="ECO:0000256" key="1">
    <source>
        <dbReference type="RuleBase" id="RU000363"/>
    </source>
</evidence>
<evidence type="ECO:0000313" key="3">
    <source>
        <dbReference type="Proteomes" id="UP000542342"/>
    </source>
</evidence>
<proteinExistence type="inferred from homology"/>
<dbReference type="InterPro" id="IPR036291">
    <property type="entry name" value="NAD(P)-bd_dom_sf"/>
</dbReference>
<dbReference type="AlphaFoldDB" id="A0A7V9ACL3"/>
<dbReference type="CDD" id="cd05233">
    <property type="entry name" value="SDR_c"/>
    <property type="match status" value="1"/>
</dbReference>
<dbReference type="GO" id="GO:0005829">
    <property type="term" value="C:cytosol"/>
    <property type="evidence" value="ECO:0007669"/>
    <property type="project" value="TreeGrafter"/>
</dbReference>
<dbReference type="PRINTS" id="PR00080">
    <property type="entry name" value="SDRFAMILY"/>
</dbReference>
<dbReference type="SUPFAM" id="SSF51735">
    <property type="entry name" value="NAD(P)-binding Rossmann-fold domains"/>
    <property type="match status" value="1"/>
</dbReference>
<comment type="caution">
    <text evidence="2">The sequence shown here is derived from an EMBL/GenBank/DDBJ whole genome shotgun (WGS) entry which is preliminary data.</text>
</comment>
<gene>
    <name evidence="2" type="ORF">H0921_13330</name>
</gene>
<dbReference type="PRINTS" id="PR00081">
    <property type="entry name" value="GDHRDH"/>
</dbReference>
<dbReference type="PROSITE" id="PS00061">
    <property type="entry name" value="ADH_SHORT"/>
    <property type="match status" value="1"/>
</dbReference>
<evidence type="ECO:0000313" key="2">
    <source>
        <dbReference type="EMBL" id="MBA2227139.1"/>
    </source>
</evidence>
<protein>
    <submittedName>
        <fullName evidence="2">SDR family oxidoreductase</fullName>
    </submittedName>
</protein>
<accession>A0A7V9ACL3</accession>
<dbReference type="RefSeq" id="WP_194539076.1">
    <property type="nucleotide sequence ID" value="NZ_JACEFB010000011.1"/>
</dbReference>
<dbReference type="PANTHER" id="PTHR45267">
    <property type="match status" value="1"/>
</dbReference>
<dbReference type="Pfam" id="PF00106">
    <property type="entry name" value="adh_short"/>
    <property type="match status" value="1"/>
</dbReference>
<dbReference type="EMBL" id="JACEFB010000011">
    <property type="protein sequence ID" value="MBA2227139.1"/>
    <property type="molecule type" value="Genomic_DNA"/>
</dbReference>
<dbReference type="InterPro" id="IPR002347">
    <property type="entry name" value="SDR_fam"/>
</dbReference>
<dbReference type="InterPro" id="IPR020904">
    <property type="entry name" value="Sc_DH/Rdtase_CS"/>
</dbReference>
<dbReference type="PROSITE" id="PS51257">
    <property type="entry name" value="PROKAR_LIPOPROTEIN"/>
    <property type="match status" value="1"/>
</dbReference>
<reference evidence="2 3" key="1">
    <citation type="submission" date="2020-07" db="EMBL/GenBank/DDBJ databases">
        <title>Thermogemmata thermophila gen. nov., sp. nov., a novel moderate thermophilic planctomycete from a Kamchatka hot spring.</title>
        <authorList>
            <person name="Elcheninov A.G."/>
            <person name="Podosokorskaya O.A."/>
            <person name="Kovaleva O.L."/>
            <person name="Novikov A."/>
            <person name="Bonch-Osmolovskaya E.A."/>
            <person name="Toshchakov S.V."/>
            <person name="Kublanov I.V."/>
        </authorList>
    </citation>
    <scope>NUCLEOTIDE SEQUENCE [LARGE SCALE GENOMIC DNA]</scope>
    <source>
        <strain evidence="2 3">2918</strain>
    </source>
</reference>
<dbReference type="GO" id="GO:0016616">
    <property type="term" value="F:oxidoreductase activity, acting on the CH-OH group of donors, NAD or NADP as acceptor"/>
    <property type="evidence" value="ECO:0007669"/>
    <property type="project" value="TreeGrafter"/>
</dbReference>
<name>A0A7V9ACL3_9BACT</name>
<keyword evidence="3" id="KW-1185">Reference proteome</keyword>
<dbReference type="Proteomes" id="UP000542342">
    <property type="component" value="Unassembled WGS sequence"/>
</dbReference>
<sequence>MGRVIVITGVTRGLGRALAEEFIAGGHVVAGCGRDAGRIAELQERYGTPHLLAAVDVQEEAAVRRWAGDVLARLGPPDLLINNAAVMARPAPLWQLPAEEFRRSFAVNVAGMFYVLQAFLPAMVERRRGVIVNLSSTWGRSTAPRVATYCATKYAVEGLTLALAQELPRGMAAIPLNPGIIDTDMLRSIWGANAGRYPKAEAWAKRAAPFLLQLSADDNGKSLTVP</sequence>